<evidence type="ECO:0000313" key="17">
    <source>
        <dbReference type="RefSeq" id="XP_013066775.1"/>
    </source>
</evidence>
<comment type="pathway">
    <text evidence="1">Steroid metabolism.</text>
</comment>
<evidence type="ECO:0000313" key="15">
    <source>
        <dbReference type="Proteomes" id="UP001165740"/>
    </source>
</evidence>
<proteinExistence type="predicted"/>
<dbReference type="PANTHER" id="PTHR43313">
    <property type="entry name" value="SHORT-CHAIN DEHYDROGENASE/REDUCTASE FAMILY 9C"/>
    <property type="match status" value="1"/>
</dbReference>
<evidence type="ECO:0000313" key="13">
    <source>
        <dbReference type="EnsemblMetazoa" id="BGLB001451-PD"/>
    </source>
</evidence>
<evidence type="ECO:0000256" key="11">
    <source>
        <dbReference type="ARBA" id="ARBA00048774"/>
    </source>
</evidence>
<evidence type="ECO:0000256" key="12">
    <source>
        <dbReference type="SAM" id="Phobius"/>
    </source>
</evidence>
<reference evidence="13" key="1">
    <citation type="journal article" date="2004" name="J. Parasitol.">
        <title>The mitochondrial genome of Biomphalaria glabrata (Gastropoda: Basommatophora), intermediate host of Schistosoma mansoni.</title>
        <authorList>
            <person name="DeJong R.J."/>
            <person name="Emery A.M."/>
            <person name="Adema C.M."/>
        </authorList>
    </citation>
    <scope>NUCLEOTIDE SEQUENCE</scope>
    <source>
        <strain evidence="13">BB02</strain>
    </source>
</reference>
<dbReference type="GO" id="GO:0008211">
    <property type="term" value="P:glucocorticoid metabolic process"/>
    <property type="evidence" value="ECO:0007669"/>
    <property type="project" value="TreeGrafter"/>
</dbReference>
<dbReference type="SUPFAM" id="SSF51735">
    <property type="entry name" value="NAD(P)-binding Rossmann-fold domains"/>
    <property type="match status" value="1"/>
</dbReference>
<keyword evidence="12" id="KW-0472">Membrane</keyword>
<dbReference type="GeneID" id="106055166"/>
<dbReference type="RefSeq" id="XP_013066775.1">
    <property type="nucleotide sequence ID" value="XM_013211321.2"/>
</dbReference>
<dbReference type="InterPro" id="IPR002347">
    <property type="entry name" value="SDR_fam"/>
</dbReference>
<reference evidence="16 17" key="4">
    <citation type="submission" date="2025-04" db="UniProtKB">
        <authorList>
            <consortium name="RefSeq"/>
        </authorList>
    </citation>
    <scope>IDENTIFICATION</scope>
</reference>
<sequence length="384" mass="43166">MELCAVVTGCYLGWVVLALFPRRVVRPHIRIVQDVLIQVVAAFLLSWLCCRVLAACVLAFLTLVMYNDLPSPWTRVNEKAVLITGCDKGLGHALALKLDTMGFQVFAGCLFMGGDGERNLVKESSSRLTTLKMDVTDREQVLQAAQFVKNKLGDKVLHGVVNNAGILMSGNMEIMAYSDIRKIMEVNFMGVIHIYRAFMPLLRQPRRGTSRLVNIASNVGLAPSSLMGAYGASKAAVALVTETWRYEHKQLGVDVVTIIPSGYKTGILEYNQEAVANTWWEQATQEVRNYYGRACFMAINRRKNYRDFLSPDFSGITDCMVDALLSSQPRPIYYKGLIARSLPFLYLHTPSFIWDAIMPYFSDNYLFPVQALLEDNFEQNSKLQ</sequence>
<dbReference type="Pfam" id="PF00106">
    <property type="entry name" value="adh_short"/>
    <property type="match status" value="1"/>
</dbReference>
<reference evidence="13" key="3">
    <citation type="submission" date="2020-05" db="UniProtKB">
        <authorList>
            <consortium name="EnsemblMetazoa"/>
        </authorList>
    </citation>
    <scope>IDENTIFICATION</scope>
    <source>
        <strain evidence="13">BB02</strain>
    </source>
</reference>
<dbReference type="PROSITE" id="PS00061">
    <property type="entry name" value="ADH_SHORT"/>
    <property type="match status" value="1"/>
</dbReference>
<dbReference type="EnsemblMetazoa" id="BGLB001451-RD">
    <property type="protein sequence ID" value="BGLB001451-PD"/>
    <property type="gene ID" value="BGLB001451"/>
</dbReference>
<dbReference type="Gene3D" id="3.40.50.720">
    <property type="entry name" value="NAD(P)-binding Rossmann-like Domain"/>
    <property type="match status" value="1"/>
</dbReference>
<dbReference type="STRING" id="6526.A0A2C9JEI7"/>
<name>A0A2C9JEI7_BIOGL</name>
<evidence type="ECO:0000256" key="8">
    <source>
        <dbReference type="ARBA" id="ARBA00047650"/>
    </source>
</evidence>
<dbReference type="PANTHER" id="PTHR43313:SF2">
    <property type="entry name" value="11-BETA-HYDROXYSTEROID DEHYDROGENASE TYPE 2"/>
    <property type="match status" value="1"/>
</dbReference>
<evidence type="ECO:0000256" key="1">
    <source>
        <dbReference type="ARBA" id="ARBA00004854"/>
    </source>
</evidence>
<evidence type="ECO:0000256" key="5">
    <source>
        <dbReference type="ARBA" id="ARBA00040320"/>
    </source>
</evidence>
<keyword evidence="4" id="KW-0753">Steroid metabolism</keyword>
<dbReference type="Proteomes" id="UP000076420">
    <property type="component" value="Unassembled WGS sequence"/>
</dbReference>
<evidence type="ECO:0000256" key="4">
    <source>
        <dbReference type="ARBA" id="ARBA00023221"/>
    </source>
</evidence>
<dbReference type="PRINTS" id="PR00081">
    <property type="entry name" value="GDHRDH"/>
</dbReference>
<dbReference type="InterPro" id="IPR020904">
    <property type="entry name" value="Sc_DH/Rdtase_CS"/>
</dbReference>
<dbReference type="AlphaFoldDB" id="A0A2C9JEI7"/>
<dbReference type="EnsemblMetazoa" id="BGLB001451-RB">
    <property type="protein sequence ID" value="BGLB001451-PB"/>
    <property type="gene ID" value="BGLB001451"/>
</dbReference>
<feature type="transmembrane region" description="Helical" evidence="12">
    <location>
        <begin position="6"/>
        <end position="25"/>
    </location>
</feature>
<comment type="catalytic activity">
    <reaction evidence="9">
        <text>an 11beta-hydroxysteroid + NAD(+) = an 11-oxosteroid + NADH + H(+)</text>
        <dbReference type="Rhea" id="RHEA:53116"/>
        <dbReference type="ChEBI" id="CHEBI:15378"/>
        <dbReference type="ChEBI" id="CHEBI:35346"/>
        <dbReference type="ChEBI" id="CHEBI:47787"/>
        <dbReference type="ChEBI" id="CHEBI:57540"/>
        <dbReference type="ChEBI" id="CHEBI:57945"/>
    </reaction>
    <physiologicalReaction direction="left-to-right" evidence="9">
        <dbReference type="Rhea" id="RHEA:53117"/>
    </physiologicalReaction>
</comment>
<protein>
    <recommendedName>
        <fullName evidence="5">11-beta-hydroxysteroid dehydrogenase type 2</fullName>
    </recommendedName>
    <alternativeName>
        <fullName evidence="6">Corticosteroid 11-beta-dehydrogenase isozyme 2</fullName>
    </alternativeName>
    <alternativeName>
        <fullName evidence="7">NAD-dependent 11-beta-hydroxysteroid dehydrogenase</fullName>
    </alternativeName>
</protein>
<accession>A0A2C9JEI7</accession>
<evidence type="ECO:0000256" key="10">
    <source>
        <dbReference type="ARBA" id="ARBA00048218"/>
    </source>
</evidence>
<dbReference type="OrthoDB" id="9876299at2759"/>
<dbReference type="Proteomes" id="UP001165740">
    <property type="component" value="Chromosome 14"/>
</dbReference>
<comment type="catalytic activity">
    <reaction evidence="8">
        <text>11beta-hydroxyandrost-4-ene-3,17-dione + NAD(+) = androst-4-ene-3,11,17-trione + NADH + H(+)</text>
        <dbReference type="Rhea" id="RHEA:69408"/>
        <dbReference type="ChEBI" id="CHEBI:2495"/>
        <dbReference type="ChEBI" id="CHEBI:15378"/>
        <dbReference type="ChEBI" id="CHEBI:27967"/>
        <dbReference type="ChEBI" id="CHEBI:57540"/>
        <dbReference type="ChEBI" id="CHEBI:57945"/>
    </reaction>
    <physiologicalReaction direction="left-to-right" evidence="8">
        <dbReference type="Rhea" id="RHEA:69409"/>
    </physiologicalReaction>
</comment>
<dbReference type="GO" id="GO:0070523">
    <property type="term" value="F:11-beta-hydroxysteroid dehydrogenase (NAD+) activity"/>
    <property type="evidence" value="ECO:0007669"/>
    <property type="project" value="TreeGrafter"/>
</dbReference>
<evidence type="ECO:0000256" key="3">
    <source>
        <dbReference type="ARBA" id="ARBA00023098"/>
    </source>
</evidence>
<evidence type="ECO:0000256" key="9">
    <source>
        <dbReference type="ARBA" id="ARBA00047817"/>
    </source>
</evidence>
<evidence type="ECO:0000313" key="16">
    <source>
        <dbReference type="RefSeq" id="XP_013066774.1"/>
    </source>
</evidence>
<dbReference type="RefSeq" id="XP_013066774.1">
    <property type="nucleotide sequence ID" value="XM_013211320.2"/>
</dbReference>
<gene>
    <name evidence="13" type="primary">106055166</name>
    <name evidence="16 17" type="synonym">LOC106055166</name>
</gene>
<keyword evidence="15" id="KW-1185">Reference proteome</keyword>
<evidence type="ECO:0000256" key="2">
    <source>
        <dbReference type="ARBA" id="ARBA00023002"/>
    </source>
</evidence>
<dbReference type="KEGG" id="bgt:106055166"/>
<keyword evidence="3" id="KW-0443">Lipid metabolism</keyword>
<evidence type="ECO:0000256" key="7">
    <source>
        <dbReference type="ARBA" id="ARBA00042028"/>
    </source>
</evidence>
<comment type="catalytic activity">
    <reaction evidence="10">
        <text>11beta,17beta-dihydroxyandrost-4-ene-3-one + NAD(+) = 17beta-hydroxyandrost-4-ene-3,11-dione + NADH + H(+)</text>
        <dbReference type="Rhea" id="RHEA:69368"/>
        <dbReference type="ChEBI" id="CHEBI:15378"/>
        <dbReference type="ChEBI" id="CHEBI:34133"/>
        <dbReference type="ChEBI" id="CHEBI:57540"/>
        <dbReference type="ChEBI" id="CHEBI:57945"/>
        <dbReference type="ChEBI" id="CHEBI:81481"/>
    </reaction>
    <physiologicalReaction direction="left-to-right" evidence="10">
        <dbReference type="Rhea" id="RHEA:69369"/>
    </physiologicalReaction>
</comment>
<dbReference type="InterPro" id="IPR036291">
    <property type="entry name" value="NAD(P)-bd_dom_sf"/>
</dbReference>
<evidence type="ECO:0000256" key="6">
    <source>
        <dbReference type="ARBA" id="ARBA00041540"/>
    </source>
</evidence>
<feature type="transmembrane region" description="Helical" evidence="12">
    <location>
        <begin position="37"/>
        <end position="66"/>
    </location>
</feature>
<dbReference type="OMA" id="NCLGHFR"/>
<reference evidence="13" key="2">
    <citation type="submission" date="2013-03" db="EMBL/GenBank/DDBJ databases">
        <title>Sequence assembly of the Biomphalaria glabrata genome version 4.3.</title>
        <authorList>
            <person name="Warren W."/>
            <person name="Wilson R.K."/>
            <person name="Hillier L.W."/>
            <person name="Minx P."/>
        </authorList>
    </citation>
    <scope>NUCLEOTIDE SEQUENCE</scope>
    <source>
        <strain evidence="13">BB02</strain>
    </source>
</reference>
<keyword evidence="12" id="KW-0812">Transmembrane</keyword>
<comment type="catalytic activity">
    <reaction evidence="11">
        <text>corticosterone + NAD(+) = 11-dehydrocorticosterone + NADH + H(+)</text>
        <dbReference type="Rhea" id="RHEA:42204"/>
        <dbReference type="ChEBI" id="CHEBI:15378"/>
        <dbReference type="ChEBI" id="CHEBI:16827"/>
        <dbReference type="ChEBI" id="CHEBI:57540"/>
        <dbReference type="ChEBI" id="CHEBI:57945"/>
        <dbReference type="ChEBI" id="CHEBI:78600"/>
    </reaction>
    <physiologicalReaction direction="left-to-right" evidence="11">
        <dbReference type="Rhea" id="RHEA:42205"/>
    </physiologicalReaction>
</comment>
<keyword evidence="12" id="KW-1133">Transmembrane helix</keyword>
<dbReference type="VEuPathDB" id="VectorBase:BGLAX_033739"/>
<evidence type="ECO:0000313" key="14">
    <source>
        <dbReference type="Proteomes" id="UP000076420"/>
    </source>
</evidence>
<dbReference type="EnsemblMetazoa" id="BGLB001451-RE">
    <property type="protein sequence ID" value="BGLB001451-PE"/>
    <property type="gene ID" value="BGLB001451"/>
</dbReference>
<keyword evidence="2" id="KW-0560">Oxidoreductase</keyword>
<dbReference type="EnsemblMetazoa" id="BGLB001451-RC">
    <property type="protein sequence ID" value="BGLB001451-PC"/>
    <property type="gene ID" value="BGLB001451"/>
</dbReference>
<organism evidence="13 14">
    <name type="scientific">Biomphalaria glabrata</name>
    <name type="common">Bloodfluke planorb</name>
    <name type="synonym">Freshwater snail</name>
    <dbReference type="NCBI Taxonomy" id="6526"/>
    <lineage>
        <taxon>Eukaryota</taxon>
        <taxon>Metazoa</taxon>
        <taxon>Spiralia</taxon>
        <taxon>Lophotrochozoa</taxon>
        <taxon>Mollusca</taxon>
        <taxon>Gastropoda</taxon>
        <taxon>Heterobranchia</taxon>
        <taxon>Euthyneura</taxon>
        <taxon>Panpulmonata</taxon>
        <taxon>Hygrophila</taxon>
        <taxon>Lymnaeoidea</taxon>
        <taxon>Planorbidae</taxon>
        <taxon>Biomphalaria</taxon>
    </lineage>
</organism>
<dbReference type="VEuPathDB" id="VectorBase:BGLB001451"/>